<dbReference type="InterPro" id="IPR007688">
    <property type="entry name" value="Conjugal_tfr_TrbL/VirB6"/>
</dbReference>
<comment type="caution">
    <text evidence="7">The sequence shown here is derived from an EMBL/GenBank/DDBJ whole genome shotgun (WGS) entry which is preliminary data.</text>
</comment>
<evidence type="ECO:0000313" key="8">
    <source>
        <dbReference type="Proteomes" id="UP000052052"/>
    </source>
</evidence>
<protein>
    <recommendedName>
        <fullName evidence="9">Type VI secretion protein</fullName>
    </recommendedName>
</protein>
<evidence type="ECO:0000313" key="7">
    <source>
        <dbReference type="EMBL" id="KRG72073.1"/>
    </source>
</evidence>
<dbReference type="OrthoDB" id="5634624at2"/>
<evidence type="ECO:0000256" key="6">
    <source>
        <dbReference type="SAM" id="Phobius"/>
    </source>
</evidence>
<feature type="transmembrane region" description="Helical" evidence="6">
    <location>
        <begin position="94"/>
        <end position="114"/>
    </location>
</feature>
<dbReference type="GO" id="GO:0016020">
    <property type="term" value="C:membrane"/>
    <property type="evidence" value="ECO:0007669"/>
    <property type="project" value="UniProtKB-SubCell"/>
</dbReference>
<evidence type="ECO:0000256" key="2">
    <source>
        <dbReference type="ARBA" id="ARBA00022692"/>
    </source>
</evidence>
<feature type="transmembrane region" description="Helical" evidence="6">
    <location>
        <begin position="185"/>
        <end position="210"/>
    </location>
</feature>
<keyword evidence="4 6" id="KW-0472">Membrane</keyword>
<evidence type="ECO:0000256" key="3">
    <source>
        <dbReference type="ARBA" id="ARBA00022989"/>
    </source>
</evidence>
<evidence type="ECO:0000256" key="1">
    <source>
        <dbReference type="ARBA" id="ARBA00004141"/>
    </source>
</evidence>
<keyword evidence="2 6" id="KW-0812">Transmembrane</keyword>
<dbReference type="Proteomes" id="UP000052052">
    <property type="component" value="Unassembled WGS sequence"/>
</dbReference>
<comment type="subcellular location">
    <subcellularLocation>
        <location evidence="1">Membrane</location>
        <topology evidence="1">Multi-pass membrane protein</topology>
    </subcellularLocation>
</comment>
<accession>A0A0R0CQ91</accession>
<keyword evidence="8" id="KW-1185">Reference proteome</keyword>
<feature type="transmembrane region" description="Helical" evidence="6">
    <location>
        <begin position="222"/>
        <end position="246"/>
    </location>
</feature>
<keyword evidence="3 6" id="KW-1133">Transmembrane helix</keyword>
<dbReference type="PATRIC" id="fig|344882.3.peg.215"/>
<reference evidence="7 8" key="1">
    <citation type="submission" date="2015-05" db="EMBL/GenBank/DDBJ databases">
        <title>Genome sequencing and analysis of members of genus Stenotrophomonas.</title>
        <authorList>
            <person name="Patil P.P."/>
            <person name="Midha S."/>
            <person name="Patil P.B."/>
        </authorList>
    </citation>
    <scope>NUCLEOTIDE SEQUENCE [LARGE SCALE GENOMIC DNA]</scope>
    <source>
        <strain evidence="7 8">DSM 21858</strain>
    </source>
</reference>
<dbReference type="AlphaFoldDB" id="A0A0R0CQ91"/>
<dbReference type="STRING" id="344882.ABB29_01040"/>
<proteinExistence type="predicted"/>
<feature type="transmembrane region" description="Helical" evidence="6">
    <location>
        <begin position="281"/>
        <end position="303"/>
    </location>
</feature>
<dbReference type="EMBL" id="LDJL01000001">
    <property type="protein sequence ID" value="KRG72073.1"/>
    <property type="molecule type" value="Genomic_DNA"/>
</dbReference>
<feature type="region of interest" description="Disordered" evidence="5">
    <location>
        <begin position="314"/>
        <end position="375"/>
    </location>
</feature>
<feature type="compositionally biased region" description="Basic and acidic residues" evidence="5">
    <location>
        <begin position="362"/>
        <end position="375"/>
    </location>
</feature>
<sequence>MSVYIDKLLGGPLHYLQAQAADIGSLVFFKLISDYLDKQILLMSDGIMGRAMLWAGGVALALLTIWIMIVGYQIMTGSYRGSMSSLITDMGKKVVIVSAATSMVLFGNNLNVFFTHDLDRSVNYLITGEERTTSDAIDENLAYMQVALSAIDAVAVVDGNPEVREEKARALLFAGFGTSGPALTAGAMLIFFKFIIGFFIGLGPIFILMLMFNSTKSLFQRWLQYGIATLFAMAALNAVTSIVLGLSTRVAAAFWGARMINLIPGLSPEGLSSQAMQQGGIGLLLTAALITVPSAVAAFFGGLASSFSPYPTLGPAGQPGPQGQPPGAYARQHNNAYNNSGTTTPSPSISSHRVASPSSGKALDEIKQSTNQREN</sequence>
<evidence type="ECO:0008006" key="9">
    <source>
        <dbReference type="Google" id="ProtNLM"/>
    </source>
</evidence>
<name>A0A0R0CQ91_9GAMM</name>
<dbReference type="Pfam" id="PF04610">
    <property type="entry name" value="TrbL"/>
    <property type="match status" value="1"/>
</dbReference>
<gene>
    <name evidence="7" type="ORF">ABB29_01040</name>
</gene>
<dbReference type="RefSeq" id="WP_057656744.1">
    <property type="nucleotide sequence ID" value="NZ_LDJL01000001.1"/>
</dbReference>
<feature type="transmembrane region" description="Helical" evidence="6">
    <location>
        <begin position="51"/>
        <end position="74"/>
    </location>
</feature>
<evidence type="ECO:0000256" key="4">
    <source>
        <dbReference type="ARBA" id="ARBA00023136"/>
    </source>
</evidence>
<evidence type="ECO:0000256" key="5">
    <source>
        <dbReference type="SAM" id="MobiDB-lite"/>
    </source>
</evidence>
<feature type="compositionally biased region" description="Low complexity" evidence="5">
    <location>
        <begin position="314"/>
        <end position="328"/>
    </location>
</feature>
<feature type="compositionally biased region" description="Low complexity" evidence="5">
    <location>
        <begin position="340"/>
        <end position="351"/>
    </location>
</feature>
<dbReference type="GO" id="GO:0030255">
    <property type="term" value="P:protein secretion by the type IV secretion system"/>
    <property type="evidence" value="ECO:0007669"/>
    <property type="project" value="InterPro"/>
</dbReference>
<organism evidence="7 8">
    <name type="scientific">Pseudoxanthomonas dokdonensis</name>
    <dbReference type="NCBI Taxonomy" id="344882"/>
    <lineage>
        <taxon>Bacteria</taxon>
        <taxon>Pseudomonadati</taxon>
        <taxon>Pseudomonadota</taxon>
        <taxon>Gammaproteobacteria</taxon>
        <taxon>Lysobacterales</taxon>
        <taxon>Lysobacteraceae</taxon>
        <taxon>Pseudoxanthomonas</taxon>
    </lineage>
</organism>